<reference evidence="2" key="1">
    <citation type="submission" date="2023-10" db="EMBL/GenBank/DDBJ databases">
        <title>Genome assembly of Pristionchus species.</title>
        <authorList>
            <person name="Yoshida K."/>
            <person name="Sommer R.J."/>
        </authorList>
    </citation>
    <scope>NUCLEOTIDE SEQUENCE</scope>
    <source>
        <strain evidence="2">RS0144</strain>
    </source>
</reference>
<dbReference type="AlphaFoldDB" id="A0AAV5U733"/>
<feature type="region of interest" description="Disordered" evidence="1">
    <location>
        <begin position="9"/>
        <end position="30"/>
    </location>
</feature>
<proteinExistence type="predicted"/>
<feature type="compositionally biased region" description="Polar residues" evidence="1">
    <location>
        <begin position="9"/>
        <end position="23"/>
    </location>
</feature>
<evidence type="ECO:0000313" key="2">
    <source>
        <dbReference type="EMBL" id="GMT02645.1"/>
    </source>
</evidence>
<dbReference type="EMBL" id="BTSX01000005">
    <property type="protein sequence ID" value="GMT02645.1"/>
    <property type="molecule type" value="Genomic_DNA"/>
</dbReference>
<evidence type="ECO:0000313" key="3">
    <source>
        <dbReference type="Proteomes" id="UP001432027"/>
    </source>
</evidence>
<accession>A0AAV5U733</accession>
<feature type="non-terminal residue" evidence="2">
    <location>
        <position position="1"/>
    </location>
</feature>
<keyword evidence="3" id="KW-1185">Reference proteome</keyword>
<gene>
    <name evidence="2" type="ORF">PENTCL1PPCAC_24819</name>
</gene>
<organism evidence="2 3">
    <name type="scientific">Pristionchus entomophagus</name>
    <dbReference type="NCBI Taxonomy" id="358040"/>
    <lineage>
        <taxon>Eukaryota</taxon>
        <taxon>Metazoa</taxon>
        <taxon>Ecdysozoa</taxon>
        <taxon>Nematoda</taxon>
        <taxon>Chromadorea</taxon>
        <taxon>Rhabditida</taxon>
        <taxon>Rhabditina</taxon>
        <taxon>Diplogasteromorpha</taxon>
        <taxon>Diplogasteroidea</taxon>
        <taxon>Neodiplogasteridae</taxon>
        <taxon>Pristionchus</taxon>
    </lineage>
</organism>
<comment type="caution">
    <text evidence="2">The sequence shown here is derived from an EMBL/GenBank/DDBJ whole genome shotgun (WGS) entry which is preliminary data.</text>
</comment>
<evidence type="ECO:0000256" key="1">
    <source>
        <dbReference type="SAM" id="MobiDB-lite"/>
    </source>
</evidence>
<sequence>TGRLFPTISTTCTTDSPSNTMPSSAVDATRSSDLTLVRKDTSKRSFGTRTVDAKERWNTSSRSSLQFSQLIDHDSSLFKSICLH</sequence>
<dbReference type="Proteomes" id="UP001432027">
    <property type="component" value="Unassembled WGS sequence"/>
</dbReference>
<name>A0AAV5U733_9BILA</name>
<protein>
    <submittedName>
        <fullName evidence="2">Uncharacterized protein</fullName>
    </submittedName>
</protein>